<keyword evidence="1" id="KW-0812">Transmembrane</keyword>
<dbReference type="AlphaFoldDB" id="A0A1J5QC76"/>
<reference evidence="2" key="1">
    <citation type="submission" date="2016-10" db="EMBL/GenBank/DDBJ databases">
        <title>Sequence of Gallionella enrichment culture.</title>
        <authorList>
            <person name="Poehlein A."/>
            <person name="Muehling M."/>
            <person name="Daniel R."/>
        </authorList>
    </citation>
    <scope>NUCLEOTIDE SEQUENCE</scope>
</reference>
<gene>
    <name evidence="2" type="ORF">GALL_372250</name>
</gene>
<sequence>MIDRLFLDHPRSVDETYLEHAAFAGKFSMTLFGAAFAALVHAVLPFAFEKTASTTVAALYARTQNRGK</sequence>
<dbReference type="InterPro" id="IPR045936">
    <property type="entry name" value="DUF6356"/>
</dbReference>
<keyword evidence="1" id="KW-0472">Membrane</keyword>
<keyword evidence="1" id="KW-1133">Transmembrane helix</keyword>
<feature type="transmembrane region" description="Helical" evidence="1">
    <location>
        <begin position="20"/>
        <end position="44"/>
    </location>
</feature>
<comment type="caution">
    <text evidence="2">The sequence shown here is derived from an EMBL/GenBank/DDBJ whole genome shotgun (WGS) entry which is preliminary data.</text>
</comment>
<accession>A0A1J5QC76</accession>
<evidence type="ECO:0008006" key="3">
    <source>
        <dbReference type="Google" id="ProtNLM"/>
    </source>
</evidence>
<evidence type="ECO:0000313" key="2">
    <source>
        <dbReference type="EMBL" id="OIQ81016.1"/>
    </source>
</evidence>
<protein>
    <recommendedName>
        <fullName evidence="3">Type 1 capsular polysaccharide biosynthesis protein J</fullName>
    </recommendedName>
</protein>
<dbReference type="Pfam" id="PF19883">
    <property type="entry name" value="DUF6356"/>
    <property type="match status" value="1"/>
</dbReference>
<dbReference type="EMBL" id="MLJW01000981">
    <property type="protein sequence ID" value="OIQ81016.1"/>
    <property type="molecule type" value="Genomic_DNA"/>
</dbReference>
<name>A0A1J5QC76_9ZZZZ</name>
<proteinExistence type="predicted"/>
<organism evidence="2">
    <name type="scientific">mine drainage metagenome</name>
    <dbReference type="NCBI Taxonomy" id="410659"/>
    <lineage>
        <taxon>unclassified sequences</taxon>
        <taxon>metagenomes</taxon>
        <taxon>ecological metagenomes</taxon>
    </lineage>
</organism>
<evidence type="ECO:0000256" key="1">
    <source>
        <dbReference type="SAM" id="Phobius"/>
    </source>
</evidence>